<evidence type="ECO:0000256" key="1">
    <source>
        <dbReference type="SAM" id="SignalP"/>
    </source>
</evidence>
<dbReference type="Pfam" id="PF04773">
    <property type="entry name" value="FecR"/>
    <property type="match status" value="1"/>
</dbReference>
<evidence type="ECO:0000313" key="3">
    <source>
        <dbReference type="EMBL" id="CAG4884873.1"/>
    </source>
</evidence>
<dbReference type="Proteomes" id="UP000742786">
    <property type="component" value="Unassembled WGS sequence"/>
</dbReference>
<feature type="chain" id="PRO_5037205079" description="FecR protein domain-containing protein" evidence="1">
    <location>
        <begin position="29"/>
        <end position="221"/>
    </location>
</feature>
<keyword evidence="4" id="KW-1185">Reference proteome</keyword>
<feature type="domain" description="FecR protein" evidence="2">
    <location>
        <begin position="62"/>
        <end position="166"/>
    </location>
</feature>
<protein>
    <recommendedName>
        <fullName evidence="2">FecR protein domain-containing protein</fullName>
    </recommendedName>
</protein>
<feature type="signal peptide" evidence="1">
    <location>
        <begin position="1"/>
        <end position="28"/>
    </location>
</feature>
<organism evidence="3 4">
    <name type="scientific">Georgfuchsia toluolica</name>
    <dbReference type="NCBI Taxonomy" id="424218"/>
    <lineage>
        <taxon>Bacteria</taxon>
        <taxon>Pseudomonadati</taxon>
        <taxon>Pseudomonadota</taxon>
        <taxon>Betaproteobacteria</taxon>
        <taxon>Nitrosomonadales</taxon>
        <taxon>Sterolibacteriaceae</taxon>
        <taxon>Georgfuchsia</taxon>
    </lineage>
</organism>
<dbReference type="EMBL" id="CAJQUM010000001">
    <property type="protein sequence ID" value="CAG4884873.1"/>
    <property type="molecule type" value="Genomic_DNA"/>
</dbReference>
<dbReference type="PANTHER" id="PTHR38731">
    <property type="entry name" value="LIPL45-RELATED LIPOPROTEIN-RELATED"/>
    <property type="match status" value="1"/>
</dbReference>
<dbReference type="Gene3D" id="2.60.120.1440">
    <property type="match status" value="1"/>
</dbReference>
<name>A0A916J9K8_9PROT</name>
<gene>
    <name evidence="3" type="ORF">GTOL_12756</name>
</gene>
<dbReference type="RefSeq" id="WP_220636677.1">
    <property type="nucleotide sequence ID" value="NZ_CAJQUM010000001.1"/>
</dbReference>
<sequence>MNITMAKPDSVLKLLLITLAFAAGNAFAAVGEVANLSGTLSVKRADGTSRLLAVKSEVHPGDTLATEAGTYARVKFIDGGEVVLRPGTQVKVDAFSYDQAKPADDNQVISLLKGGLRAITGFLGKRNREKVSYITPTATIGIRGTNLGAQLDADNGLHVDVAEGAVVVINKGGQLEVSVGQFAFVKSVDAPPTLMVGGKKVEVPQNIGSGIGKDKGASCSM</sequence>
<dbReference type="PANTHER" id="PTHR38731:SF1">
    <property type="entry name" value="FECR PROTEIN DOMAIN-CONTAINING PROTEIN"/>
    <property type="match status" value="1"/>
</dbReference>
<proteinExistence type="predicted"/>
<evidence type="ECO:0000313" key="4">
    <source>
        <dbReference type="Proteomes" id="UP000742786"/>
    </source>
</evidence>
<dbReference type="AlphaFoldDB" id="A0A916J9K8"/>
<keyword evidence="1" id="KW-0732">Signal</keyword>
<evidence type="ECO:0000259" key="2">
    <source>
        <dbReference type="Pfam" id="PF04773"/>
    </source>
</evidence>
<accession>A0A916J9K8</accession>
<comment type="caution">
    <text evidence="3">The sequence shown here is derived from an EMBL/GenBank/DDBJ whole genome shotgun (WGS) entry which is preliminary data.</text>
</comment>
<dbReference type="InterPro" id="IPR006860">
    <property type="entry name" value="FecR"/>
</dbReference>
<reference evidence="3" key="1">
    <citation type="submission" date="2021-04" db="EMBL/GenBank/DDBJ databases">
        <authorList>
            <person name="Hornung B."/>
        </authorList>
    </citation>
    <scope>NUCLEOTIDE SEQUENCE</scope>
    <source>
        <strain evidence="3">G5G6</strain>
    </source>
</reference>